<evidence type="ECO:0000256" key="7">
    <source>
        <dbReference type="ARBA" id="ARBA00022840"/>
    </source>
</evidence>
<evidence type="ECO:0000313" key="13">
    <source>
        <dbReference type="EMBL" id="GAA4105526.1"/>
    </source>
</evidence>
<evidence type="ECO:0000313" key="14">
    <source>
        <dbReference type="Proteomes" id="UP001500392"/>
    </source>
</evidence>
<feature type="domain" description="GHMP kinase C-terminal" evidence="12">
    <location>
        <begin position="196"/>
        <end position="254"/>
    </location>
</feature>
<dbReference type="RefSeq" id="WP_344938624.1">
    <property type="nucleotide sequence ID" value="NZ_BAABDM010000011.1"/>
</dbReference>
<dbReference type="SUPFAM" id="SSF55060">
    <property type="entry name" value="GHMP Kinase, C-terminal domain"/>
    <property type="match status" value="1"/>
</dbReference>
<feature type="active site" evidence="10">
    <location>
        <position position="11"/>
    </location>
</feature>
<evidence type="ECO:0000256" key="9">
    <source>
        <dbReference type="ARBA" id="ARBA00032554"/>
    </source>
</evidence>
<proteinExistence type="inferred from homology"/>
<comment type="function">
    <text evidence="10">Catalyzes the phosphorylation of the position 2 hydroxy group of 4-diphosphocytidyl-2C-methyl-D-erythritol.</text>
</comment>
<evidence type="ECO:0000256" key="4">
    <source>
        <dbReference type="ARBA" id="ARBA00022679"/>
    </source>
</evidence>
<keyword evidence="7 10" id="KW-0067">ATP-binding</keyword>
<comment type="pathway">
    <text evidence="10">Isoprenoid biosynthesis; isopentenyl diphosphate biosynthesis via DXP pathway; isopentenyl diphosphate from 1-deoxy-D-xylulose 5-phosphate: step 3/6.</text>
</comment>
<reference evidence="14" key="1">
    <citation type="journal article" date="2019" name="Int. J. Syst. Evol. Microbiol.">
        <title>The Global Catalogue of Microorganisms (GCM) 10K type strain sequencing project: providing services to taxonomists for standard genome sequencing and annotation.</title>
        <authorList>
            <consortium name="The Broad Institute Genomics Platform"/>
            <consortium name="The Broad Institute Genome Sequencing Center for Infectious Disease"/>
            <person name="Wu L."/>
            <person name="Ma J."/>
        </authorList>
    </citation>
    <scope>NUCLEOTIDE SEQUENCE [LARGE SCALE GENOMIC DNA]</scope>
    <source>
        <strain evidence="14">JCM 17304</strain>
    </source>
</reference>
<evidence type="ECO:0000256" key="2">
    <source>
        <dbReference type="ARBA" id="ARBA00012052"/>
    </source>
</evidence>
<evidence type="ECO:0000259" key="11">
    <source>
        <dbReference type="Pfam" id="PF00288"/>
    </source>
</evidence>
<feature type="active site" evidence="10">
    <location>
        <position position="137"/>
    </location>
</feature>
<protein>
    <recommendedName>
        <fullName evidence="3 10">4-diphosphocytidyl-2-C-methyl-D-erythritol kinase</fullName>
        <shortName evidence="10">CMK</shortName>
        <ecNumber evidence="2 10">2.7.1.148</ecNumber>
    </recommendedName>
    <alternativeName>
        <fullName evidence="9 10">4-(cytidine-5'-diphospho)-2-C-methyl-D-erythritol kinase</fullName>
    </alternativeName>
</protein>
<organism evidence="13 14">
    <name type="scientific">Zhongshania borealis</name>
    <dbReference type="NCBI Taxonomy" id="889488"/>
    <lineage>
        <taxon>Bacteria</taxon>
        <taxon>Pseudomonadati</taxon>
        <taxon>Pseudomonadota</taxon>
        <taxon>Gammaproteobacteria</taxon>
        <taxon>Cellvibrionales</taxon>
        <taxon>Spongiibacteraceae</taxon>
        <taxon>Zhongshania</taxon>
    </lineage>
</organism>
<evidence type="ECO:0000256" key="6">
    <source>
        <dbReference type="ARBA" id="ARBA00022777"/>
    </source>
</evidence>
<evidence type="ECO:0000256" key="5">
    <source>
        <dbReference type="ARBA" id="ARBA00022741"/>
    </source>
</evidence>
<comment type="similarity">
    <text evidence="1 10">Belongs to the GHMP kinase family. IspE subfamily.</text>
</comment>
<name>A0ABP7X5W6_9GAMM</name>
<dbReference type="SUPFAM" id="SSF54211">
    <property type="entry name" value="Ribosomal protein S5 domain 2-like"/>
    <property type="match status" value="1"/>
</dbReference>
<dbReference type="InterPro" id="IPR006204">
    <property type="entry name" value="GHMP_kinase_N_dom"/>
</dbReference>
<evidence type="ECO:0000256" key="1">
    <source>
        <dbReference type="ARBA" id="ARBA00009684"/>
    </source>
</evidence>
<keyword evidence="14" id="KW-1185">Reference proteome</keyword>
<dbReference type="PIRSF" id="PIRSF010376">
    <property type="entry name" value="IspE"/>
    <property type="match status" value="1"/>
</dbReference>
<dbReference type="PANTHER" id="PTHR43527:SF2">
    <property type="entry name" value="4-DIPHOSPHOCYTIDYL-2-C-METHYL-D-ERYTHRITOL KINASE, CHLOROPLASTIC"/>
    <property type="match status" value="1"/>
</dbReference>
<dbReference type="EMBL" id="BAABDM010000011">
    <property type="protein sequence ID" value="GAA4105526.1"/>
    <property type="molecule type" value="Genomic_DNA"/>
</dbReference>
<gene>
    <name evidence="10 13" type="primary">ispE</name>
    <name evidence="13" type="ORF">GCM10022414_35330</name>
</gene>
<dbReference type="Pfam" id="PF00288">
    <property type="entry name" value="GHMP_kinases_N"/>
    <property type="match status" value="1"/>
</dbReference>
<dbReference type="EC" id="2.7.1.148" evidence="2 10"/>
<dbReference type="Proteomes" id="UP001500392">
    <property type="component" value="Unassembled WGS sequence"/>
</dbReference>
<dbReference type="GO" id="GO:0016301">
    <property type="term" value="F:kinase activity"/>
    <property type="evidence" value="ECO:0007669"/>
    <property type="project" value="UniProtKB-KW"/>
</dbReference>
<evidence type="ECO:0000259" key="12">
    <source>
        <dbReference type="Pfam" id="PF08544"/>
    </source>
</evidence>
<dbReference type="Gene3D" id="3.30.230.10">
    <property type="match status" value="1"/>
</dbReference>
<feature type="binding site" evidence="10">
    <location>
        <begin position="95"/>
        <end position="105"/>
    </location>
    <ligand>
        <name>ATP</name>
        <dbReference type="ChEBI" id="CHEBI:30616"/>
    </ligand>
</feature>
<dbReference type="PANTHER" id="PTHR43527">
    <property type="entry name" value="4-DIPHOSPHOCYTIDYL-2-C-METHYL-D-ERYTHRITOL KINASE, CHLOROPLASTIC"/>
    <property type="match status" value="1"/>
</dbReference>
<dbReference type="NCBIfam" id="TIGR00154">
    <property type="entry name" value="ispE"/>
    <property type="match status" value="1"/>
</dbReference>
<evidence type="ECO:0000256" key="3">
    <source>
        <dbReference type="ARBA" id="ARBA00017473"/>
    </source>
</evidence>
<keyword evidence="4 10" id="KW-0808">Transferase</keyword>
<comment type="caution">
    <text evidence="13">The sequence shown here is derived from an EMBL/GenBank/DDBJ whole genome shotgun (WGS) entry which is preliminary data.</text>
</comment>
<dbReference type="Pfam" id="PF08544">
    <property type="entry name" value="GHMP_kinases_C"/>
    <property type="match status" value="1"/>
</dbReference>
<dbReference type="InterPro" id="IPR004424">
    <property type="entry name" value="IspE"/>
</dbReference>
<sequence>MTMIELPCPAKINLFLNITGRRADGYHELQTLFQLLDYGDTLRLQRRPDNLLRLHPELNGVPSEDNLIIRAARQLQALNPQQTLGADLSLTKRLPMGGGIGGGSSDAASTLLGLNRLWELNLNLAQLAEIGLKLGADVPVFVHGKTAWAEGIGEKLSPIQTANSWFVVLKPDCHVSTAKIFCHEQLTRHSSPIKIAAFLEGGNGNSCEPLVRKLYPNVDKALIWLNQFAPAKLTGTGACVFASFQDQETAEAVCGQRPNNIDGFVARGVNTSPLHKALGIL</sequence>
<comment type="catalytic activity">
    <reaction evidence="10">
        <text>4-CDP-2-C-methyl-D-erythritol + ATP = 4-CDP-2-C-methyl-D-erythritol 2-phosphate + ADP + H(+)</text>
        <dbReference type="Rhea" id="RHEA:18437"/>
        <dbReference type="ChEBI" id="CHEBI:15378"/>
        <dbReference type="ChEBI" id="CHEBI:30616"/>
        <dbReference type="ChEBI" id="CHEBI:57823"/>
        <dbReference type="ChEBI" id="CHEBI:57919"/>
        <dbReference type="ChEBI" id="CHEBI:456216"/>
        <dbReference type="EC" id="2.7.1.148"/>
    </reaction>
</comment>
<keyword evidence="6 10" id="KW-0418">Kinase</keyword>
<dbReference type="Gene3D" id="3.30.70.890">
    <property type="entry name" value="GHMP kinase, C-terminal domain"/>
    <property type="match status" value="1"/>
</dbReference>
<evidence type="ECO:0000256" key="10">
    <source>
        <dbReference type="HAMAP-Rule" id="MF_00061"/>
    </source>
</evidence>
<dbReference type="HAMAP" id="MF_00061">
    <property type="entry name" value="IspE"/>
    <property type="match status" value="1"/>
</dbReference>
<dbReference type="InterPro" id="IPR036554">
    <property type="entry name" value="GHMP_kinase_C_sf"/>
</dbReference>
<keyword evidence="5 10" id="KW-0547">Nucleotide-binding</keyword>
<evidence type="ECO:0000256" key="8">
    <source>
        <dbReference type="ARBA" id="ARBA00023229"/>
    </source>
</evidence>
<keyword evidence="8 10" id="KW-0414">Isoprene biosynthesis</keyword>
<dbReference type="InterPro" id="IPR014721">
    <property type="entry name" value="Ribsml_uS5_D2-typ_fold_subgr"/>
</dbReference>
<accession>A0ABP7X5W6</accession>
<feature type="domain" description="GHMP kinase N-terminal" evidence="11">
    <location>
        <begin position="66"/>
        <end position="145"/>
    </location>
</feature>
<dbReference type="InterPro" id="IPR020568">
    <property type="entry name" value="Ribosomal_Su5_D2-typ_SF"/>
</dbReference>
<dbReference type="InterPro" id="IPR013750">
    <property type="entry name" value="GHMP_kinase_C_dom"/>
</dbReference>